<dbReference type="PROSITE" id="PS50157">
    <property type="entry name" value="ZINC_FINGER_C2H2_2"/>
    <property type="match status" value="1"/>
</dbReference>
<organism evidence="7 8">
    <name type="scientific">Armadillidium nasatum</name>
    <dbReference type="NCBI Taxonomy" id="96803"/>
    <lineage>
        <taxon>Eukaryota</taxon>
        <taxon>Metazoa</taxon>
        <taxon>Ecdysozoa</taxon>
        <taxon>Arthropoda</taxon>
        <taxon>Crustacea</taxon>
        <taxon>Multicrustacea</taxon>
        <taxon>Malacostraca</taxon>
        <taxon>Eumalacostraca</taxon>
        <taxon>Peracarida</taxon>
        <taxon>Isopoda</taxon>
        <taxon>Oniscidea</taxon>
        <taxon>Crinocheta</taxon>
        <taxon>Armadillidiidae</taxon>
        <taxon>Armadillidium</taxon>
    </lineage>
</organism>
<keyword evidence="8" id="KW-1185">Reference proteome</keyword>
<feature type="domain" description="C2H2-type" evidence="6">
    <location>
        <begin position="121"/>
        <end position="148"/>
    </location>
</feature>
<evidence type="ECO:0000256" key="2">
    <source>
        <dbReference type="ARBA" id="ARBA00022737"/>
    </source>
</evidence>
<dbReference type="OrthoDB" id="10413251at2759"/>
<evidence type="ECO:0000259" key="6">
    <source>
        <dbReference type="PROSITE" id="PS50157"/>
    </source>
</evidence>
<dbReference type="Gene3D" id="3.30.160.60">
    <property type="entry name" value="Classic Zinc Finger"/>
    <property type="match status" value="1"/>
</dbReference>
<dbReference type="SUPFAM" id="SSF57667">
    <property type="entry name" value="beta-beta-alpha zinc fingers"/>
    <property type="match status" value="1"/>
</dbReference>
<keyword evidence="4" id="KW-0862">Zinc</keyword>
<sequence length="164" mass="18967">MEEKCEVELKTEVFDFGEEEITLTEPPEQDSSLKERETLFDCNNEISIPDDIKKEVLQTGTESVPKKSLRKSAENLIVSKKKVEKMEKNQKKFKCSFGHISTYRNWDNKNQLLVQPGKKLFRCPNCDYSCSGKGSLTKHMVKHSHKLNYLSVLNVITHVFKKVI</sequence>
<keyword evidence="1" id="KW-0479">Metal-binding</keyword>
<proteinExistence type="predicted"/>
<keyword evidence="2" id="KW-0677">Repeat</keyword>
<accession>A0A5N5TNH9</accession>
<reference evidence="7 8" key="1">
    <citation type="journal article" date="2019" name="PLoS Biol.">
        <title>Sex chromosomes control vertical transmission of feminizing Wolbachia symbionts in an isopod.</title>
        <authorList>
            <person name="Becking T."/>
            <person name="Chebbi M.A."/>
            <person name="Giraud I."/>
            <person name="Moumen B."/>
            <person name="Laverre T."/>
            <person name="Caubet Y."/>
            <person name="Peccoud J."/>
            <person name="Gilbert C."/>
            <person name="Cordaux R."/>
        </authorList>
    </citation>
    <scope>NUCLEOTIDE SEQUENCE [LARGE SCALE GENOMIC DNA]</scope>
    <source>
        <strain evidence="7">ANa2</strain>
        <tissue evidence="7">Whole body excluding digestive tract and cuticle</tissue>
    </source>
</reference>
<dbReference type="Proteomes" id="UP000326759">
    <property type="component" value="Unassembled WGS sequence"/>
</dbReference>
<dbReference type="SMART" id="SM00355">
    <property type="entry name" value="ZnF_C2H2"/>
    <property type="match status" value="1"/>
</dbReference>
<keyword evidence="3 5" id="KW-0863">Zinc-finger</keyword>
<evidence type="ECO:0000256" key="4">
    <source>
        <dbReference type="ARBA" id="ARBA00022833"/>
    </source>
</evidence>
<gene>
    <name evidence="7" type="ORF">Anas_06403</name>
</gene>
<evidence type="ECO:0000313" key="7">
    <source>
        <dbReference type="EMBL" id="KAB7507720.1"/>
    </source>
</evidence>
<dbReference type="EMBL" id="SEYY01000250">
    <property type="protein sequence ID" value="KAB7507720.1"/>
    <property type="molecule type" value="Genomic_DNA"/>
</dbReference>
<evidence type="ECO:0000256" key="3">
    <source>
        <dbReference type="ARBA" id="ARBA00022771"/>
    </source>
</evidence>
<dbReference type="AlphaFoldDB" id="A0A5N5TNH9"/>
<comment type="caution">
    <text evidence="7">The sequence shown here is derived from an EMBL/GenBank/DDBJ whole genome shotgun (WGS) entry which is preliminary data.</text>
</comment>
<dbReference type="GO" id="GO:0008270">
    <property type="term" value="F:zinc ion binding"/>
    <property type="evidence" value="ECO:0007669"/>
    <property type="project" value="UniProtKB-KW"/>
</dbReference>
<dbReference type="FunFam" id="3.30.160.60:FF:000100">
    <property type="entry name" value="Zinc finger 45-like"/>
    <property type="match status" value="1"/>
</dbReference>
<name>A0A5N5TNH9_9CRUS</name>
<evidence type="ECO:0000256" key="5">
    <source>
        <dbReference type="PROSITE-ProRule" id="PRU00042"/>
    </source>
</evidence>
<dbReference type="InterPro" id="IPR036236">
    <property type="entry name" value="Znf_C2H2_sf"/>
</dbReference>
<dbReference type="InterPro" id="IPR013087">
    <property type="entry name" value="Znf_C2H2_type"/>
</dbReference>
<dbReference type="PROSITE" id="PS00028">
    <property type="entry name" value="ZINC_FINGER_C2H2_1"/>
    <property type="match status" value="1"/>
</dbReference>
<evidence type="ECO:0000256" key="1">
    <source>
        <dbReference type="ARBA" id="ARBA00022723"/>
    </source>
</evidence>
<evidence type="ECO:0000313" key="8">
    <source>
        <dbReference type="Proteomes" id="UP000326759"/>
    </source>
</evidence>
<protein>
    <recommendedName>
        <fullName evidence="6">C2H2-type domain-containing protein</fullName>
    </recommendedName>
</protein>